<proteinExistence type="predicted"/>
<name>A0A9D9HJN8_9BACT</name>
<dbReference type="InterPro" id="IPR016181">
    <property type="entry name" value="Acyl_CoA_acyltransferase"/>
</dbReference>
<reference evidence="2" key="1">
    <citation type="submission" date="2020-10" db="EMBL/GenBank/DDBJ databases">
        <authorList>
            <person name="Gilroy R."/>
        </authorList>
    </citation>
    <scope>NUCLEOTIDE SEQUENCE</scope>
    <source>
        <strain evidence="2">B1-3475</strain>
    </source>
</reference>
<evidence type="ECO:0000313" key="2">
    <source>
        <dbReference type="EMBL" id="MBO8455068.1"/>
    </source>
</evidence>
<organism evidence="2 3">
    <name type="scientific">Candidatus Cryptobacteroides intestinigallinarum</name>
    <dbReference type="NCBI Taxonomy" id="2840767"/>
    <lineage>
        <taxon>Bacteria</taxon>
        <taxon>Pseudomonadati</taxon>
        <taxon>Bacteroidota</taxon>
        <taxon>Bacteroidia</taxon>
        <taxon>Bacteroidales</taxon>
        <taxon>Candidatus Cryptobacteroides</taxon>
    </lineage>
</organism>
<dbReference type="PROSITE" id="PS51729">
    <property type="entry name" value="GNAT_YJDJ"/>
    <property type="match status" value="1"/>
</dbReference>
<dbReference type="InterPro" id="IPR031165">
    <property type="entry name" value="GNAT_YJDJ"/>
</dbReference>
<protein>
    <submittedName>
        <fullName evidence="2">N-acetyltransferase</fullName>
    </submittedName>
</protein>
<dbReference type="Proteomes" id="UP000823617">
    <property type="component" value="Unassembled WGS sequence"/>
</dbReference>
<gene>
    <name evidence="2" type="ORF">IAC08_01515</name>
</gene>
<comment type="caution">
    <text evidence="2">The sequence shown here is derived from an EMBL/GenBank/DDBJ whole genome shotgun (WGS) entry which is preliminary data.</text>
</comment>
<dbReference type="PANTHER" id="PTHR31435">
    <property type="entry name" value="PROTEIN NATD1"/>
    <property type="match status" value="1"/>
</dbReference>
<reference evidence="2" key="2">
    <citation type="journal article" date="2021" name="PeerJ">
        <title>Extensive microbial diversity within the chicken gut microbiome revealed by metagenomics and culture.</title>
        <authorList>
            <person name="Gilroy R."/>
            <person name="Ravi A."/>
            <person name="Getino M."/>
            <person name="Pursley I."/>
            <person name="Horton D.L."/>
            <person name="Alikhan N.F."/>
            <person name="Baker D."/>
            <person name="Gharbi K."/>
            <person name="Hall N."/>
            <person name="Watson M."/>
            <person name="Adriaenssens E.M."/>
            <person name="Foster-Nyarko E."/>
            <person name="Jarju S."/>
            <person name="Secka A."/>
            <person name="Antonio M."/>
            <person name="Oren A."/>
            <person name="Chaudhuri R.R."/>
            <person name="La Ragione R."/>
            <person name="Hildebrand F."/>
            <person name="Pallen M.J."/>
        </authorList>
    </citation>
    <scope>NUCLEOTIDE SEQUENCE</scope>
    <source>
        <strain evidence="2">B1-3475</strain>
    </source>
</reference>
<dbReference type="PANTHER" id="PTHR31435:SF9">
    <property type="entry name" value="PROTEIN NATD1"/>
    <property type="match status" value="1"/>
</dbReference>
<evidence type="ECO:0000313" key="3">
    <source>
        <dbReference type="Proteomes" id="UP000823617"/>
    </source>
</evidence>
<dbReference type="Pfam" id="PF14542">
    <property type="entry name" value="Acetyltransf_CG"/>
    <property type="match status" value="1"/>
</dbReference>
<evidence type="ECO:0000259" key="1">
    <source>
        <dbReference type="PROSITE" id="PS51729"/>
    </source>
</evidence>
<dbReference type="AlphaFoldDB" id="A0A9D9HJN8"/>
<feature type="domain" description="N-acetyltransferase" evidence="1">
    <location>
        <begin position="8"/>
        <end position="93"/>
    </location>
</feature>
<sequence length="104" mass="11428">MEGEINIIHKPQEEEFSTTVNGHEAHVSYRIEDGALDIRHTIVPDEIAGRGIAAALVKAAYDYAIAQGLRCVATCRYAAIWLDRHPDYHGTKSSDWCADGSCAL</sequence>
<dbReference type="InterPro" id="IPR045057">
    <property type="entry name" value="Gcn5-rel_NAT"/>
</dbReference>
<dbReference type="SUPFAM" id="SSF55729">
    <property type="entry name" value="Acyl-CoA N-acyltransferases (Nat)"/>
    <property type="match status" value="1"/>
</dbReference>
<dbReference type="EMBL" id="JADIMK010000012">
    <property type="protein sequence ID" value="MBO8455068.1"/>
    <property type="molecule type" value="Genomic_DNA"/>
</dbReference>
<dbReference type="Gene3D" id="3.40.630.30">
    <property type="match status" value="1"/>
</dbReference>
<accession>A0A9D9HJN8</accession>